<dbReference type="GO" id="GO:0016272">
    <property type="term" value="C:prefoldin complex"/>
    <property type="evidence" value="ECO:0007669"/>
    <property type="project" value="InterPro"/>
</dbReference>
<evidence type="ECO:0000256" key="2">
    <source>
        <dbReference type="ARBA" id="ARBA00023186"/>
    </source>
</evidence>
<reference evidence="4" key="1">
    <citation type="journal article" date="2020" name="Stud. Mycol.">
        <title>101 Dothideomycetes genomes: a test case for predicting lifestyles and emergence of pathogens.</title>
        <authorList>
            <person name="Haridas S."/>
            <person name="Albert R."/>
            <person name="Binder M."/>
            <person name="Bloem J."/>
            <person name="Labutti K."/>
            <person name="Salamov A."/>
            <person name="Andreopoulos B."/>
            <person name="Baker S."/>
            <person name="Barry K."/>
            <person name="Bills G."/>
            <person name="Bluhm B."/>
            <person name="Cannon C."/>
            <person name="Castanera R."/>
            <person name="Culley D."/>
            <person name="Daum C."/>
            <person name="Ezra D."/>
            <person name="Gonzalez J."/>
            <person name="Henrissat B."/>
            <person name="Kuo A."/>
            <person name="Liang C."/>
            <person name="Lipzen A."/>
            <person name="Lutzoni F."/>
            <person name="Magnuson J."/>
            <person name="Mondo S."/>
            <person name="Nolan M."/>
            <person name="Ohm R."/>
            <person name="Pangilinan J."/>
            <person name="Park H.-J."/>
            <person name="Ramirez L."/>
            <person name="Alfaro M."/>
            <person name="Sun H."/>
            <person name="Tritt A."/>
            <person name="Yoshinaga Y."/>
            <person name="Zwiers L.-H."/>
            <person name="Turgeon B."/>
            <person name="Goodwin S."/>
            <person name="Spatafora J."/>
            <person name="Crous P."/>
            <person name="Grigoriev I."/>
        </authorList>
    </citation>
    <scope>NUCLEOTIDE SEQUENCE</scope>
    <source>
        <strain evidence="4">CBS 113979</strain>
    </source>
</reference>
<dbReference type="Pfam" id="PF01920">
    <property type="entry name" value="Prefoldin_2"/>
    <property type="match status" value="1"/>
</dbReference>
<name>A0A6G1GVN2_9PEZI</name>
<dbReference type="Proteomes" id="UP000800041">
    <property type="component" value="Unassembled WGS sequence"/>
</dbReference>
<dbReference type="GO" id="GO:0044183">
    <property type="term" value="F:protein folding chaperone"/>
    <property type="evidence" value="ECO:0007669"/>
    <property type="project" value="TreeGrafter"/>
</dbReference>
<dbReference type="GO" id="GO:0051082">
    <property type="term" value="F:unfolded protein binding"/>
    <property type="evidence" value="ECO:0007669"/>
    <property type="project" value="InterPro"/>
</dbReference>
<dbReference type="PANTHER" id="PTHR20903">
    <property type="entry name" value="PREFOLDIN SUBUNIT 1-RELATED"/>
    <property type="match status" value="1"/>
</dbReference>
<evidence type="ECO:0000313" key="4">
    <source>
        <dbReference type="EMBL" id="KAF1984798.1"/>
    </source>
</evidence>
<organism evidence="4 5">
    <name type="scientific">Aulographum hederae CBS 113979</name>
    <dbReference type="NCBI Taxonomy" id="1176131"/>
    <lineage>
        <taxon>Eukaryota</taxon>
        <taxon>Fungi</taxon>
        <taxon>Dikarya</taxon>
        <taxon>Ascomycota</taxon>
        <taxon>Pezizomycotina</taxon>
        <taxon>Dothideomycetes</taxon>
        <taxon>Pleosporomycetidae</taxon>
        <taxon>Aulographales</taxon>
        <taxon>Aulographaceae</taxon>
    </lineage>
</organism>
<dbReference type="EMBL" id="ML977166">
    <property type="protein sequence ID" value="KAF1984798.1"/>
    <property type="molecule type" value="Genomic_DNA"/>
</dbReference>
<comment type="similarity">
    <text evidence="1">Belongs to the prefoldin subunit beta family.</text>
</comment>
<dbReference type="CDD" id="cd23164">
    <property type="entry name" value="Prefoldin_1"/>
    <property type="match status" value="1"/>
</dbReference>
<proteinExistence type="inferred from homology"/>
<dbReference type="GO" id="GO:0005737">
    <property type="term" value="C:cytoplasm"/>
    <property type="evidence" value="ECO:0007669"/>
    <property type="project" value="TreeGrafter"/>
</dbReference>
<dbReference type="OrthoDB" id="2015447at2759"/>
<evidence type="ECO:0000256" key="1">
    <source>
        <dbReference type="ARBA" id="ARBA00008045"/>
    </source>
</evidence>
<keyword evidence="3" id="KW-0175">Coiled coil</keyword>
<gene>
    <name evidence="4" type="ORF">K402DRAFT_413736</name>
</gene>
<evidence type="ECO:0000256" key="3">
    <source>
        <dbReference type="SAM" id="Coils"/>
    </source>
</evidence>
<dbReference type="SUPFAM" id="SSF46579">
    <property type="entry name" value="Prefoldin"/>
    <property type="match status" value="1"/>
</dbReference>
<dbReference type="PANTHER" id="PTHR20903:SF0">
    <property type="entry name" value="PREFOLDIN SUBUNIT 1"/>
    <property type="match status" value="1"/>
</dbReference>
<dbReference type="AlphaFoldDB" id="A0A6G1GVN2"/>
<sequence>MSIPNEALQKLLVEIEQKAVFSQQQMGIVKSQMASKARETRMNTLTSTEVSSLPAGTPVYEGVGKMFVLTPTEEVKKRLETESEELKSETANLEKKLHYLETTYRTSRENIDQLFKRAGGGG</sequence>
<dbReference type="Gene3D" id="1.10.287.370">
    <property type="match status" value="1"/>
</dbReference>
<protein>
    <submittedName>
        <fullName evidence="4">Prefoldin</fullName>
    </submittedName>
</protein>
<accession>A0A6G1GVN2</accession>
<dbReference type="InterPro" id="IPR002777">
    <property type="entry name" value="PFD_beta-like"/>
</dbReference>
<evidence type="ECO:0000313" key="5">
    <source>
        <dbReference type="Proteomes" id="UP000800041"/>
    </source>
</evidence>
<dbReference type="InterPro" id="IPR009053">
    <property type="entry name" value="Prefoldin"/>
</dbReference>
<feature type="coiled-coil region" evidence="3">
    <location>
        <begin position="72"/>
        <end position="103"/>
    </location>
</feature>
<keyword evidence="2" id="KW-0143">Chaperone</keyword>
<keyword evidence="5" id="KW-1185">Reference proteome</keyword>